<feature type="region of interest" description="Disordered" evidence="1">
    <location>
        <begin position="182"/>
        <end position="211"/>
    </location>
</feature>
<comment type="caution">
    <text evidence="3">The sequence shown here is derived from an EMBL/GenBank/DDBJ whole genome shotgun (WGS) entry which is preliminary data.</text>
</comment>
<feature type="domain" description="LysM" evidence="2">
    <location>
        <begin position="16"/>
        <end position="59"/>
    </location>
</feature>
<dbReference type="CDD" id="cd00118">
    <property type="entry name" value="LysM"/>
    <property type="match status" value="2"/>
</dbReference>
<dbReference type="SMART" id="SM00257">
    <property type="entry name" value="LysM"/>
    <property type="match status" value="2"/>
</dbReference>
<reference evidence="3 4" key="1">
    <citation type="submission" date="2019-08" db="EMBL/GenBank/DDBJ databases">
        <authorList>
            <person name="Shi S."/>
        </authorList>
    </citation>
    <scope>NUCLEOTIDE SEQUENCE [LARGE SCALE GENOMIC DNA]</scope>
    <source>
        <strain evidence="3 4">GY10130</strain>
    </source>
</reference>
<accession>A0A5C8K242</accession>
<gene>
    <name evidence="3" type="ORF">FVR03_14000</name>
</gene>
<evidence type="ECO:0000313" key="4">
    <source>
        <dbReference type="Proteomes" id="UP000321926"/>
    </source>
</evidence>
<organism evidence="3 4">
    <name type="scientific">Pontibacter qinzhouensis</name>
    <dbReference type="NCBI Taxonomy" id="2603253"/>
    <lineage>
        <taxon>Bacteria</taxon>
        <taxon>Pseudomonadati</taxon>
        <taxon>Bacteroidota</taxon>
        <taxon>Cytophagia</taxon>
        <taxon>Cytophagales</taxon>
        <taxon>Hymenobacteraceae</taxon>
        <taxon>Pontibacter</taxon>
    </lineage>
</organism>
<sequence>MRDSVGVEYKNGKLFVQHRVEPKETLYALSRKYAVSVSQIVEANPSVESTIKIGQIVLIPRNRAGATAATPARAVPASASAANTAATPAASASNRTFVVTDRGDKIHVVEPGQTLYAISKMHNVRIEDVRAWNNLSGNQVNIGAKLIVGKNAPVTSSKPQYVPESDDVMTKDSVTEAAVATTGPAATVPATTTPAPAATPETTTETTTARNDPEENMAGVKKVLETGMAEMIDPKTDTNKYLALHKSAPVGTIMQVKNAMNDQVVYVRVIGKLPDTGSNDKVIVRLSKKAYQKLGAVDQRFRVELSYVP</sequence>
<dbReference type="EMBL" id="VRTY01000051">
    <property type="protein sequence ID" value="TXK44298.1"/>
    <property type="molecule type" value="Genomic_DNA"/>
</dbReference>
<dbReference type="InterPro" id="IPR036908">
    <property type="entry name" value="RlpA-like_sf"/>
</dbReference>
<dbReference type="Gene3D" id="3.10.350.10">
    <property type="entry name" value="LysM domain"/>
    <property type="match status" value="2"/>
</dbReference>
<dbReference type="PANTHER" id="PTHR33734:SF22">
    <property type="entry name" value="MEMBRANE-BOUND LYTIC MUREIN TRANSGLYCOSYLASE D"/>
    <property type="match status" value="1"/>
</dbReference>
<dbReference type="PROSITE" id="PS51782">
    <property type="entry name" value="LYSM"/>
    <property type="match status" value="2"/>
</dbReference>
<dbReference type="InterPro" id="IPR018392">
    <property type="entry name" value="LysM"/>
</dbReference>
<protein>
    <submittedName>
        <fullName evidence="3">LysM peptidoglycan-binding domain-containing protein</fullName>
    </submittedName>
</protein>
<dbReference type="AlphaFoldDB" id="A0A5C8K242"/>
<evidence type="ECO:0000256" key="1">
    <source>
        <dbReference type="SAM" id="MobiDB-lite"/>
    </source>
</evidence>
<evidence type="ECO:0000259" key="2">
    <source>
        <dbReference type="PROSITE" id="PS51782"/>
    </source>
</evidence>
<feature type="compositionally biased region" description="Low complexity" evidence="1">
    <location>
        <begin position="182"/>
        <end position="209"/>
    </location>
</feature>
<dbReference type="GO" id="GO:0008932">
    <property type="term" value="F:lytic endotransglycosylase activity"/>
    <property type="evidence" value="ECO:0007669"/>
    <property type="project" value="TreeGrafter"/>
</dbReference>
<dbReference type="OrthoDB" id="2149800at2"/>
<dbReference type="Pfam" id="PF01476">
    <property type="entry name" value="LysM"/>
    <property type="match status" value="2"/>
</dbReference>
<proteinExistence type="predicted"/>
<keyword evidence="4" id="KW-1185">Reference proteome</keyword>
<feature type="domain" description="LysM" evidence="2">
    <location>
        <begin position="105"/>
        <end position="148"/>
    </location>
</feature>
<dbReference type="InterPro" id="IPR036779">
    <property type="entry name" value="LysM_dom_sf"/>
</dbReference>
<dbReference type="Proteomes" id="UP000321926">
    <property type="component" value="Unassembled WGS sequence"/>
</dbReference>
<dbReference type="SUPFAM" id="SSF54106">
    <property type="entry name" value="LysM domain"/>
    <property type="match status" value="2"/>
</dbReference>
<dbReference type="Gene3D" id="2.40.40.10">
    <property type="entry name" value="RlpA-like domain"/>
    <property type="match status" value="1"/>
</dbReference>
<evidence type="ECO:0000313" key="3">
    <source>
        <dbReference type="EMBL" id="TXK44298.1"/>
    </source>
</evidence>
<dbReference type="PANTHER" id="PTHR33734">
    <property type="entry name" value="LYSM DOMAIN-CONTAINING GPI-ANCHORED PROTEIN 2"/>
    <property type="match status" value="1"/>
</dbReference>
<name>A0A5C8K242_9BACT</name>